<dbReference type="Proteomes" id="UP001138757">
    <property type="component" value="Unassembled WGS sequence"/>
</dbReference>
<dbReference type="SUPFAM" id="SSF46785">
    <property type="entry name" value="Winged helix' DNA-binding domain"/>
    <property type="match status" value="1"/>
</dbReference>
<dbReference type="SUPFAM" id="SSF55781">
    <property type="entry name" value="GAF domain-like"/>
    <property type="match status" value="1"/>
</dbReference>
<dbReference type="InterPro" id="IPR036390">
    <property type="entry name" value="WH_DNA-bd_sf"/>
</dbReference>
<feature type="domain" description="IclR-ED" evidence="5">
    <location>
        <begin position="71"/>
        <end position="249"/>
    </location>
</feature>
<evidence type="ECO:0000256" key="3">
    <source>
        <dbReference type="ARBA" id="ARBA00023163"/>
    </source>
</evidence>
<dbReference type="InterPro" id="IPR029016">
    <property type="entry name" value="GAF-like_dom_sf"/>
</dbReference>
<dbReference type="PROSITE" id="PS51078">
    <property type="entry name" value="ICLR_ED"/>
    <property type="match status" value="1"/>
</dbReference>
<dbReference type="InterPro" id="IPR005471">
    <property type="entry name" value="Tscrpt_reg_IclR_N"/>
</dbReference>
<accession>A0A9X1IR02</accession>
<dbReference type="PROSITE" id="PS51077">
    <property type="entry name" value="HTH_ICLR"/>
    <property type="match status" value="1"/>
</dbReference>
<evidence type="ECO:0000313" key="6">
    <source>
        <dbReference type="EMBL" id="MBT2186974.1"/>
    </source>
</evidence>
<dbReference type="Gene3D" id="3.30.450.40">
    <property type="match status" value="1"/>
</dbReference>
<keyword evidence="3" id="KW-0804">Transcription</keyword>
<reference evidence="6" key="1">
    <citation type="submission" date="2021-05" db="EMBL/GenBank/DDBJ databases">
        <title>Genome of Sphingobium sp. strain.</title>
        <authorList>
            <person name="Fan R."/>
        </authorList>
    </citation>
    <scope>NUCLEOTIDE SEQUENCE</scope>
    <source>
        <strain evidence="6">H33</strain>
    </source>
</reference>
<dbReference type="Pfam" id="PF01614">
    <property type="entry name" value="IclR_C"/>
    <property type="match status" value="1"/>
</dbReference>
<keyword evidence="7" id="KW-1185">Reference proteome</keyword>
<evidence type="ECO:0000256" key="2">
    <source>
        <dbReference type="ARBA" id="ARBA00023125"/>
    </source>
</evidence>
<dbReference type="Gene3D" id="1.10.10.10">
    <property type="entry name" value="Winged helix-like DNA-binding domain superfamily/Winged helix DNA-binding domain"/>
    <property type="match status" value="1"/>
</dbReference>
<dbReference type="Pfam" id="PF09339">
    <property type="entry name" value="HTH_IclR"/>
    <property type="match status" value="1"/>
</dbReference>
<dbReference type="GO" id="GO:0003700">
    <property type="term" value="F:DNA-binding transcription factor activity"/>
    <property type="evidence" value="ECO:0007669"/>
    <property type="project" value="TreeGrafter"/>
</dbReference>
<dbReference type="EMBL" id="JAHGAW010000005">
    <property type="protein sequence ID" value="MBT2186974.1"/>
    <property type="molecule type" value="Genomic_DNA"/>
</dbReference>
<dbReference type="AlphaFoldDB" id="A0A9X1IR02"/>
<dbReference type="GO" id="GO:0003677">
    <property type="term" value="F:DNA binding"/>
    <property type="evidence" value="ECO:0007669"/>
    <property type="project" value="UniProtKB-KW"/>
</dbReference>
<keyword evidence="1" id="KW-0805">Transcription regulation</keyword>
<evidence type="ECO:0000259" key="4">
    <source>
        <dbReference type="PROSITE" id="PS51077"/>
    </source>
</evidence>
<dbReference type="PANTHER" id="PTHR30136">
    <property type="entry name" value="HELIX-TURN-HELIX TRANSCRIPTIONAL REGULATOR, ICLR FAMILY"/>
    <property type="match status" value="1"/>
</dbReference>
<protein>
    <submittedName>
        <fullName evidence="6">IclR family transcriptional regulator</fullName>
    </submittedName>
</protein>
<dbReference type="InterPro" id="IPR036388">
    <property type="entry name" value="WH-like_DNA-bd_sf"/>
</dbReference>
<organism evidence="6 7">
    <name type="scientific">Sphingobium nicotianae</name>
    <dbReference type="NCBI Taxonomy" id="2782607"/>
    <lineage>
        <taxon>Bacteria</taxon>
        <taxon>Pseudomonadati</taxon>
        <taxon>Pseudomonadota</taxon>
        <taxon>Alphaproteobacteria</taxon>
        <taxon>Sphingomonadales</taxon>
        <taxon>Sphingomonadaceae</taxon>
        <taxon>Sphingobium</taxon>
    </lineage>
</organism>
<comment type="caution">
    <text evidence="6">The sequence shown here is derived from an EMBL/GenBank/DDBJ whole genome shotgun (WGS) entry which is preliminary data.</text>
</comment>
<evidence type="ECO:0000259" key="5">
    <source>
        <dbReference type="PROSITE" id="PS51078"/>
    </source>
</evidence>
<sequence>MMRKADPSSVKSATRTLDILEFAVGCGRPVSAAEIASALAIPVSSLSYLLGTLVERGYLLRSGRLHSPGPALSRLNPSEAATAIGDRVYPVVRSVSLQLNETVSFFVRHGYEMEAIAGEVAPQALRYTIEVGRLVPLHAFAAGKAILATFEEDELSGYFASVHRDAFTSSTLTSEAELRRELALIARTGIARTIEEYTPGIIGIGRAVRSGAIVLGAISVAIPLARTTPQLEERAAGLLAQAADSLGTG</sequence>
<dbReference type="InterPro" id="IPR014757">
    <property type="entry name" value="Tscrpt_reg_IclR_C"/>
</dbReference>
<dbReference type="InterPro" id="IPR050707">
    <property type="entry name" value="HTH_MetabolicPath_Reg"/>
</dbReference>
<evidence type="ECO:0000313" key="7">
    <source>
        <dbReference type="Proteomes" id="UP001138757"/>
    </source>
</evidence>
<feature type="domain" description="HTH iclR-type" evidence="4">
    <location>
        <begin position="10"/>
        <end position="70"/>
    </location>
</feature>
<evidence type="ECO:0000256" key="1">
    <source>
        <dbReference type="ARBA" id="ARBA00023015"/>
    </source>
</evidence>
<name>A0A9X1IR02_9SPHN</name>
<gene>
    <name evidence="6" type="ORF">KK488_08450</name>
</gene>
<proteinExistence type="predicted"/>
<keyword evidence="2" id="KW-0238">DNA-binding</keyword>
<dbReference type="PANTHER" id="PTHR30136:SF24">
    <property type="entry name" value="HTH-TYPE TRANSCRIPTIONAL REPRESSOR ALLR"/>
    <property type="match status" value="1"/>
</dbReference>
<dbReference type="GO" id="GO:0045892">
    <property type="term" value="P:negative regulation of DNA-templated transcription"/>
    <property type="evidence" value="ECO:0007669"/>
    <property type="project" value="TreeGrafter"/>
</dbReference>